<dbReference type="InterPro" id="IPR009057">
    <property type="entry name" value="Homeodomain-like_sf"/>
</dbReference>
<evidence type="ECO:0000256" key="3">
    <source>
        <dbReference type="PROSITE-ProRule" id="PRU00108"/>
    </source>
</evidence>
<dbReference type="PROSITE" id="PS50071">
    <property type="entry name" value="HOMEOBOX_2"/>
    <property type="match status" value="1"/>
</dbReference>
<feature type="region of interest" description="Disordered" evidence="4">
    <location>
        <begin position="1013"/>
        <end position="1078"/>
    </location>
</feature>
<feature type="region of interest" description="Disordered" evidence="4">
    <location>
        <begin position="382"/>
        <end position="432"/>
    </location>
</feature>
<dbReference type="PANTHER" id="PTHR33400">
    <property type="entry name" value="ZINC FINGER CCCH DOMAIN-CONTAINING PROTEIN 6-RELATED"/>
    <property type="match status" value="1"/>
</dbReference>
<sequence>MEVLKENISEIDIGTSTASFKKFVDSQNELFNSQVDQLGSIVLKQCELTGVNPLSQEMAAGALSIKIGKRPRDLLNPKAVKYMQAVFSIKDAISKKESREISALFGVTVTQVREFFAGQRSRVRKVVRLSREKSVRSDVCKELQDGVLIPSDPMIPIDQAPLNSIGPSSAEEVPSCSTQAEALHGLDDSERYFLENIFTLMRKEETFSGQVELMEWILQMQNSSVLNWFLSKGGMMILATWLSQAANEEQTSVLLVILKVLCHLPLHKALPVHMSAILHSVNRLRFYRTSDISNRARVLLSRWSKMLARIQPIKTSNSAKLSSDAQREIIMKQSIGEIMGDESWKSEINIPGQALAPFCENSETVRKLEPLQALKLLPSSAEDTNRKSIRGVSSSQTRERRKVQLVEQPGQKTAGRILQPGRAVPVSHGRPMSADDIQKAKMRAQFMQSKYGKIGSSSKDKHEANSEGPSSKSSSSQTSTLLSVSKAHGRPKIEENKKPVTLPPRASNKVEASPQPKLELMETLFEKCKKVQIPWQAPPEIRFNPAWRVGTGESSKEVEVQKNRIRREKETVYEALQDIPPNPKEPWDLEMDYDDSLTPVIPIEQPPDADSAAESPIPPEPVVGPGETEKIAVAVVAPEPSSSSHAGNASSSNISSAALPDFELLSVLLKNPELVFALMNGQAGSLSSEDTVRLLDMIKANGVGSLGTLNGLGRKAEEKVEVSLPSPTPSSNPVPVPSGWRPEFAKNPFSRQGLTVNSRDMYASSPGVDFTGPARQVSMANIDITGPPPQRQLPATNLVLPPQTPAVIPPPQQPANFPPLSQQPPPSAMLPSFSLPQTTSVLPEKRLPSTVPSLHQNPPPNSSVLQSTTPEIVLNMNNFPAGGIPLPRLLAAAAPSVRVETLSNHKPGSVVMNAPERGPISYSVPQMLPRPTRPLTQQQPSSMLPPEPPHPLHHTMPMGNLGPVPDSWRGRQGLASNPLNQNNYNLPVGGALQHPPLTAPSRERNEYVFEDDFETWSPEGSPSRTPEYMLGGHNPLEPRMSSGRNYGPERLRHQHRNSSGYRDHNNKYGNRRWRDRRR</sequence>
<dbReference type="SUPFAM" id="SSF47676">
    <property type="entry name" value="Conserved domain common to transcription factors TFIIS, elongin A, CRSP70"/>
    <property type="match status" value="1"/>
</dbReference>
<comment type="subcellular location">
    <subcellularLocation>
        <location evidence="1 3">Nucleus</location>
    </subcellularLocation>
</comment>
<dbReference type="SMART" id="SM00389">
    <property type="entry name" value="HOX"/>
    <property type="match status" value="1"/>
</dbReference>
<organism evidence="6 7">
    <name type="scientific">Vitis vinifera</name>
    <name type="common">Grape</name>
    <dbReference type="NCBI Taxonomy" id="29760"/>
    <lineage>
        <taxon>Eukaryota</taxon>
        <taxon>Viridiplantae</taxon>
        <taxon>Streptophyta</taxon>
        <taxon>Embryophyta</taxon>
        <taxon>Tracheophyta</taxon>
        <taxon>Spermatophyta</taxon>
        <taxon>Magnoliopsida</taxon>
        <taxon>eudicotyledons</taxon>
        <taxon>Gunneridae</taxon>
        <taxon>Pentapetalae</taxon>
        <taxon>rosids</taxon>
        <taxon>Vitales</taxon>
        <taxon>Vitaceae</taxon>
        <taxon>Viteae</taxon>
        <taxon>Vitis</taxon>
    </lineage>
</organism>
<evidence type="ECO:0000313" key="6">
    <source>
        <dbReference type="EMBL" id="WJZ90289.1"/>
    </source>
</evidence>
<proteinExistence type="predicted"/>
<feature type="DNA-binding region" description="Homeobox" evidence="3">
    <location>
        <begin position="68"/>
        <end position="127"/>
    </location>
</feature>
<dbReference type="EMBL" id="CP126654">
    <property type="protein sequence ID" value="WJZ90289.1"/>
    <property type="molecule type" value="Genomic_DNA"/>
</dbReference>
<name>A0ABY9C5J0_VITVI</name>
<gene>
    <name evidence="6" type="ORF">VitviT2T_009443</name>
</gene>
<protein>
    <recommendedName>
        <fullName evidence="5">Homeobox domain-containing protein</fullName>
    </recommendedName>
</protein>
<reference evidence="6 7" key="1">
    <citation type="journal article" date="2023" name="Hortic Res">
        <title>The complete reference genome for grapevine (Vitis vinifera L.) genetics and breeding.</title>
        <authorList>
            <person name="Shi X."/>
            <person name="Cao S."/>
            <person name="Wang X."/>
            <person name="Huang S."/>
            <person name="Wang Y."/>
            <person name="Liu Z."/>
            <person name="Liu W."/>
            <person name="Leng X."/>
            <person name="Peng Y."/>
            <person name="Wang N."/>
            <person name="Wang Y."/>
            <person name="Ma Z."/>
            <person name="Xu X."/>
            <person name="Zhang F."/>
            <person name="Xue H."/>
            <person name="Zhong H."/>
            <person name="Wang Y."/>
            <person name="Zhang K."/>
            <person name="Velt A."/>
            <person name="Avia K."/>
            <person name="Holtgrawe D."/>
            <person name="Grimplet J."/>
            <person name="Matus J.T."/>
            <person name="Ware D."/>
            <person name="Wu X."/>
            <person name="Wang H."/>
            <person name="Liu C."/>
            <person name="Fang Y."/>
            <person name="Rustenholz C."/>
            <person name="Cheng Z."/>
            <person name="Xiao H."/>
            <person name="Zhou Y."/>
        </authorList>
    </citation>
    <scope>NUCLEOTIDE SEQUENCE [LARGE SCALE GENOMIC DNA]</scope>
    <source>
        <strain evidence="7">cv. Pinot noir / PN40024</strain>
        <tissue evidence="6">Leaf</tissue>
    </source>
</reference>
<feature type="compositionally biased region" description="Low complexity" evidence="4">
    <location>
        <begin position="470"/>
        <end position="486"/>
    </location>
</feature>
<evidence type="ECO:0000313" key="7">
    <source>
        <dbReference type="Proteomes" id="UP001227230"/>
    </source>
</evidence>
<feature type="region of interest" description="Disordered" evidence="4">
    <location>
        <begin position="451"/>
        <end position="514"/>
    </location>
</feature>
<evidence type="ECO:0000256" key="4">
    <source>
        <dbReference type="SAM" id="MobiDB-lite"/>
    </source>
</evidence>
<keyword evidence="7" id="KW-1185">Reference proteome</keyword>
<feature type="compositionally biased region" description="Pro residues" evidence="4">
    <location>
        <begin position="809"/>
        <end position="828"/>
    </location>
</feature>
<feature type="domain" description="Homeobox" evidence="5">
    <location>
        <begin position="66"/>
        <end position="126"/>
    </location>
</feature>
<evidence type="ECO:0000259" key="5">
    <source>
        <dbReference type="PROSITE" id="PS50071"/>
    </source>
</evidence>
<dbReference type="Proteomes" id="UP001227230">
    <property type="component" value="Chromosome 7"/>
</dbReference>
<feature type="region of interest" description="Disordered" evidence="4">
    <location>
        <begin position="602"/>
        <end position="625"/>
    </location>
</feature>
<accession>A0ABY9C5J0</accession>
<dbReference type="InterPro" id="IPR001356">
    <property type="entry name" value="HD"/>
</dbReference>
<feature type="region of interest" description="Disordered" evidence="4">
    <location>
        <begin position="809"/>
        <end position="834"/>
    </location>
</feature>
<dbReference type="PANTHER" id="PTHR33400:SF6">
    <property type="entry name" value="HOMEOBOX PROTEIN LUMINIDEPENDENS"/>
    <property type="match status" value="1"/>
</dbReference>
<dbReference type="Gene3D" id="1.10.10.60">
    <property type="entry name" value="Homeodomain-like"/>
    <property type="match status" value="1"/>
</dbReference>
<keyword evidence="2 3" id="KW-0238">DNA-binding</keyword>
<feature type="compositionally biased region" description="Basic residues" evidence="4">
    <location>
        <begin position="1069"/>
        <end position="1078"/>
    </location>
</feature>
<feature type="compositionally biased region" description="Low complexity" evidence="4">
    <location>
        <begin position="929"/>
        <end position="942"/>
    </location>
</feature>
<dbReference type="SUPFAM" id="SSF46689">
    <property type="entry name" value="Homeodomain-like"/>
    <property type="match status" value="1"/>
</dbReference>
<keyword evidence="3" id="KW-0539">Nucleus</keyword>
<keyword evidence="3" id="KW-0371">Homeobox</keyword>
<evidence type="ECO:0000256" key="2">
    <source>
        <dbReference type="ARBA" id="ARBA00023125"/>
    </source>
</evidence>
<evidence type="ECO:0000256" key="1">
    <source>
        <dbReference type="ARBA" id="ARBA00004123"/>
    </source>
</evidence>
<feature type="region of interest" description="Disordered" evidence="4">
    <location>
        <begin position="926"/>
        <end position="982"/>
    </location>
</feature>
<dbReference type="InterPro" id="IPR035441">
    <property type="entry name" value="TFIIS/LEDGF_dom_sf"/>
</dbReference>